<organism evidence="2 3">
    <name type="scientific">Erwinia phage pEa_SNUABM_22</name>
    <dbReference type="NCBI Taxonomy" id="2869549"/>
    <lineage>
        <taxon>Viruses</taxon>
        <taxon>Duplodnaviria</taxon>
        <taxon>Heunggongvirae</taxon>
        <taxon>Uroviricota</taxon>
        <taxon>Caudoviricetes</taxon>
        <taxon>Alexandravirus</taxon>
        <taxon>Alexandravirus SNUABM22</taxon>
    </lineage>
</organism>
<gene>
    <name evidence="2" type="ORF">pEaSNUABM22_00073</name>
</gene>
<accession>A0AAE8XRK9</accession>
<dbReference type="Proteomes" id="UP000827717">
    <property type="component" value="Segment"/>
</dbReference>
<dbReference type="EMBL" id="MZ443785">
    <property type="protein sequence ID" value="UAW96561.1"/>
    <property type="molecule type" value="Genomic_DNA"/>
</dbReference>
<sequence>MPSVNEARSRSGVVDNSAKSVKGANKAGPIKGGERPMAAAGAAPAYHQVQPNVQPGSVAASLSGRASNISVATADLATVLARLGIYDAEPRLDQTSCSTENVLAVLDNHVNLEVRSLETFLTAAIYGAEDKEVCDECDQEEVKGGVAETNYGSKFFYHADVIHSRLRDIDRKLERIRVSLLGERPAVAEAKTANNDSTASLHQCVSVLISRIDTTVERVTELTSDIRNGLLGE</sequence>
<evidence type="ECO:0000313" key="3">
    <source>
        <dbReference type="Proteomes" id="UP000827717"/>
    </source>
</evidence>
<proteinExistence type="predicted"/>
<reference evidence="2 3" key="1">
    <citation type="submission" date="2021-06" db="EMBL/GenBank/DDBJ databases">
        <title>Complete genome sequence of Erwinia phage pEa_SNUABM_22.</title>
        <authorList>
            <person name="Kim S.G."/>
            <person name="Park S.C."/>
        </authorList>
    </citation>
    <scope>NUCLEOTIDE SEQUENCE [LARGE SCALE GENOMIC DNA]</scope>
    <source>
        <strain evidence="3">pEa_SNUABM_22</strain>
    </source>
</reference>
<keyword evidence="3" id="KW-1185">Reference proteome</keyword>
<evidence type="ECO:0000256" key="1">
    <source>
        <dbReference type="SAM" id="MobiDB-lite"/>
    </source>
</evidence>
<evidence type="ECO:0000313" key="2">
    <source>
        <dbReference type="EMBL" id="UAW96561.1"/>
    </source>
</evidence>
<protein>
    <submittedName>
        <fullName evidence="2">Uncharacterized protein</fullName>
    </submittedName>
</protein>
<name>A0AAE8XRK9_9CAUD</name>
<feature type="region of interest" description="Disordered" evidence="1">
    <location>
        <begin position="1"/>
        <end position="41"/>
    </location>
</feature>